<proteinExistence type="predicted"/>
<protein>
    <recommendedName>
        <fullName evidence="1">PTM/DIR17-like Tudor domain-containing protein</fullName>
    </recommendedName>
</protein>
<reference evidence="2 3" key="1">
    <citation type="submission" date="2024-01" db="EMBL/GenBank/DDBJ databases">
        <title>Genome assemblies of Stephania.</title>
        <authorList>
            <person name="Yang L."/>
        </authorList>
    </citation>
    <scope>NUCLEOTIDE SEQUENCE [LARGE SCALE GENOMIC DNA]</scope>
    <source>
        <strain evidence="2">QJT</strain>
        <tissue evidence="2">Leaf</tissue>
    </source>
</reference>
<dbReference type="EMBL" id="JBBNAE010000001">
    <property type="protein sequence ID" value="KAK9154166.1"/>
    <property type="molecule type" value="Genomic_DNA"/>
</dbReference>
<dbReference type="PANTHER" id="PTHR37384:SF1">
    <property type="entry name" value="OS01G0835600 PROTEIN"/>
    <property type="match status" value="1"/>
</dbReference>
<sequence length="187" mass="21240">MERNYDELRHGGLSSSVYEIPGEPAIVINGVPNVVALSECNSLQYDTMEDGELEMNSGFGELLEGRGVRKLFGEQFYSGAVTKFDRETGWYRVVYEDGDFEDLEWRELEQILIPLDITIPVKQVVSKMFKKNEKGFQKAARITSSRRISSGEKPTRKKTSDDLSIIVFDDSSEAVKEQLQTGTSRRR</sequence>
<organism evidence="2 3">
    <name type="scientific">Stephania japonica</name>
    <dbReference type="NCBI Taxonomy" id="461633"/>
    <lineage>
        <taxon>Eukaryota</taxon>
        <taxon>Viridiplantae</taxon>
        <taxon>Streptophyta</taxon>
        <taxon>Embryophyta</taxon>
        <taxon>Tracheophyta</taxon>
        <taxon>Spermatophyta</taxon>
        <taxon>Magnoliopsida</taxon>
        <taxon>Ranunculales</taxon>
        <taxon>Menispermaceae</taxon>
        <taxon>Menispermoideae</taxon>
        <taxon>Cissampelideae</taxon>
        <taxon>Stephania</taxon>
    </lineage>
</organism>
<dbReference type="Proteomes" id="UP001417504">
    <property type="component" value="Unassembled WGS sequence"/>
</dbReference>
<dbReference type="CDD" id="cd20401">
    <property type="entry name" value="Tudor_AtPTM-like"/>
    <property type="match status" value="1"/>
</dbReference>
<dbReference type="InterPro" id="IPR047365">
    <property type="entry name" value="Tudor_AtPTM-like"/>
</dbReference>
<accession>A0AAP0PV90</accession>
<dbReference type="Pfam" id="PF21743">
    <property type="entry name" value="PTM_DIR17_Tudor"/>
    <property type="match status" value="1"/>
</dbReference>
<keyword evidence="3" id="KW-1185">Reference proteome</keyword>
<evidence type="ECO:0000313" key="2">
    <source>
        <dbReference type="EMBL" id="KAK9154166.1"/>
    </source>
</evidence>
<evidence type="ECO:0000313" key="3">
    <source>
        <dbReference type="Proteomes" id="UP001417504"/>
    </source>
</evidence>
<gene>
    <name evidence="2" type="ORF">Sjap_001646</name>
</gene>
<dbReference type="PANTHER" id="PTHR37384">
    <property type="entry name" value="OS01G0835600 PROTEIN"/>
    <property type="match status" value="1"/>
</dbReference>
<dbReference type="AlphaFoldDB" id="A0AAP0PV90"/>
<feature type="domain" description="PTM/DIR17-like Tudor" evidence="1">
    <location>
        <begin position="65"/>
        <end position="112"/>
    </location>
</feature>
<comment type="caution">
    <text evidence="2">The sequence shown here is derived from an EMBL/GenBank/DDBJ whole genome shotgun (WGS) entry which is preliminary data.</text>
</comment>
<dbReference type="Gene3D" id="2.30.30.140">
    <property type="match status" value="1"/>
</dbReference>
<name>A0AAP0PV90_9MAGN</name>
<evidence type="ECO:0000259" key="1">
    <source>
        <dbReference type="Pfam" id="PF21743"/>
    </source>
</evidence>